<organism evidence="17 18">
    <name type="scientific">Crinalium epipsammum PCC 9333</name>
    <dbReference type="NCBI Taxonomy" id="1173022"/>
    <lineage>
        <taxon>Bacteria</taxon>
        <taxon>Bacillati</taxon>
        <taxon>Cyanobacteriota</taxon>
        <taxon>Cyanophyceae</taxon>
        <taxon>Gomontiellales</taxon>
        <taxon>Gomontiellaceae</taxon>
        <taxon>Crinalium</taxon>
    </lineage>
</organism>
<evidence type="ECO:0000256" key="4">
    <source>
        <dbReference type="ARBA" id="ARBA00022692"/>
    </source>
</evidence>
<feature type="signal peptide" evidence="13">
    <location>
        <begin position="1"/>
        <end position="23"/>
    </location>
</feature>
<dbReference type="CDD" id="cd01347">
    <property type="entry name" value="ligand_gated_channel"/>
    <property type="match status" value="1"/>
</dbReference>
<evidence type="ECO:0000256" key="7">
    <source>
        <dbReference type="ARBA" id="ARBA00023136"/>
    </source>
</evidence>
<dbReference type="SUPFAM" id="SSF56935">
    <property type="entry name" value="Porins"/>
    <property type="match status" value="1"/>
</dbReference>
<dbReference type="Pfam" id="PF07715">
    <property type="entry name" value="Plug"/>
    <property type="match status" value="1"/>
</dbReference>
<dbReference type="Proteomes" id="UP000010472">
    <property type="component" value="Chromosome"/>
</dbReference>
<dbReference type="Gene3D" id="2.170.130.10">
    <property type="entry name" value="TonB-dependent receptor, plug domain"/>
    <property type="match status" value="1"/>
</dbReference>
<keyword evidence="8 17" id="KW-0675">Receptor</keyword>
<evidence type="ECO:0000256" key="10">
    <source>
        <dbReference type="PROSITE-ProRule" id="PRU01360"/>
    </source>
</evidence>
<keyword evidence="3 10" id="KW-1134">Transmembrane beta strand</keyword>
<feature type="domain" description="TonB-dependent receptor plug" evidence="15">
    <location>
        <begin position="207"/>
        <end position="317"/>
    </location>
</feature>
<proteinExistence type="inferred from homology"/>
<dbReference type="PROSITE" id="PS52016">
    <property type="entry name" value="TONB_DEPENDENT_REC_3"/>
    <property type="match status" value="1"/>
</dbReference>
<dbReference type="Pfam" id="PF11741">
    <property type="entry name" value="AMIN"/>
    <property type="match status" value="1"/>
</dbReference>
<dbReference type="GO" id="GO:0044718">
    <property type="term" value="P:siderophore transmembrane transport"/>
    <property type="evidence" value="ECO:0007669"/>
    <property type="project" value="TreeGrafter"/>
</dbReference>
<dbReference type="KEGG" id="cep:Cri9333_1559"/>
<gene>
    <name evidence="17" type="ORF">Cri9333_1559</name>
</gene>
<keyword evidence="6 11" id="KW-0798">TonB box</keyword>
<evidence type="ECO:0000256" key="12">
    <source>
        <dbReference type="SAM" id="MobiDB-lite"/>
    </source>
</evidence>
<feature type="domain" description="AMIN" evidence="16">
    <location>
        <begin position="74"/>
        <end position="154"/>
    </location>
</feature>
<keyword evidence="9 10" id="KW-0998">Cell outer membrane</keyword>
<dbReference type="InterPro" id="IPR037066">
    <property type="entry name" value="Plug_dom_sf"/>
</dbReference>
<evidence type="ECO:0000256" key="1">
    <source>
        <dbReference type="ARBA" id="ARBA00004571"/>
    </source>
</evidence>
<comment type="similarity">
    <text evidence="10 11">Belongs to the TonB-dependent receptor family.</text>
</comment>
<reference evidence="17 18" key="1">
    <citation type="submission" date="2012-06" db="EMBL/GenBank/DDBJ databases">
        <title>Finished chromosome of genome of Crinalium epipsammum PCC 9333.</title>
        <authorList>
            <consortium name="US DOE Joint Genome Institute"/>
            <person name="Gugger M."/>
            <person name="Coursin T."/>
            <person name="Rippka R."/>
            <person name="Tandeau De Marsac N."/>
            <person name="Huntemann M."/>
            <person name="Wei C.-L."/>
            <person name="Han J."/>
            <person name="Detter J.C."/>
            <person name="Han C."/>
            <person name="Tapia R."/>
            <person name="Davenport K."/>
            <person name="Daligault H."/>
            <person name="Erkkila T."/>
            <person name="Gu W."/>
            <person name="Munk A.C.C."/>
            <person name="Teshima H."/>
            <person name="Xu Y."/>
            <person name="Chain P."/>
            <person name="Chen A."/>
            <person name="Krypides N."/>
            <person name="Mavromatis K."/>
            <person name="Markowitz V."/>
            <person name="Szeto E."/>
            <person name="Ivanova N."/>
            <person name="Mikhailova N."/>
            <person name="Ovchinnikova G."/>
            <person name="Pagani I."/>
            <person name="Pati A."/>
            <person name="Goodwin L."/>
            <person name="Peters L."/>
            <person name="Pitluck S."/>
            <person name="Woyke T."/>
            <person name="Kerfeld C."/>
        </authorList>
    </citation>
    <scope>NUCLEOTIDE SEQUENCE [LARGE SCALE GENOMIC DNA]</scope>
    <source>
        <strain evidence="17 18">PCC 9333</strain>
    </source>
</reference>
<evidence type="ECO:0000256" key="8">
    <source>
        <dbReference type="ARBA" id="ARBA00023170"/>
    </source>
</evidence>
<keyword evidence="4 10" id="KW-0812">Transmembrane</keyword>
<evidence type="ECO:0000313" key="18">
    <source>
        <dbReference type="Proteomes" id="UP000010472"/>
    </source>
</evidence>
<keyword evidence="5 13" id="KW-0732">Signal</keyword>
<dbReference type="eggNOG" id="COG4771">
    <property type="taxonomic scope" value="Bacteria"/>
</dbReference>
<evidence type="ECO:0000256" key="6">
    <source>
        <dbReference type="ARBA" id="ARBA00023077"/>
    </source>
</evidence>
<evidence type="ECO:0000256" key="2">
    <source>
        <dbReference type="ARBA" id="ARBA00022448"/>
    </source>
</evidence>
<evidence type="ECO:0000259" key="14">
    <source>
        <dbReference type="Pfam" id="PF00593"/>
    </source>
</evidence>
<dbReference type="GO" id="GO:0015344">
    <property type="term" value="F:siderophore uptake transmembrane transporter activity"/>
    <property type="evidence" value="ECO:0007669"/>
    <property type="project" value="TreeGrafter"/>
</dbReference>
<keyword evidence="7 10" id="KW-0472">Membrane</keyword>
<dbReference type="InterPro" id="IPR039426">
    <property type="entry name" value="TonB-dep_rcpt-like"/>
</dbReference>
<evidence type="ECO:0000256" key="3">
    <source>
        <dbReference type="ARBA" id="ARBA00022452"/>
    </source>
</evidence>
<dbReference type="InterPro" id="IPR021731">
    <property type="entry name" value="AMIN_dom"/>
</dbReference>
<feature type="compositionally biased region" description="Polar residues" evidence="12">
    <location>
        <begin position="173"/>
        <end position="188"/>
    </location>
</feature>
<keyword evidence="2 10" id="KW-0813">Transport</keyword>
<dbReference type="Pfam" id="PF00593">
    <property type="entry name" value="TonB_dep_Rec_b-barrel"/>
    <property type="match status" value="1"/>
</dbReference>
<dbReference type="PATRIC" id="fig|1173022.3.peg.1684"/>
<evidence type="ECO:0000256" key="9">
    <source>
        <dbReference type="ARBA" id="ARBA00023237"/>
    </source>
</evidence>
<evidence type="ECO:0000256" key="11">
    <source>
        <dbReference type="RuleBase" id="RU003357"/>
    </source>
</evidence>
<dbReference type="InterPro" id="IPR000531">
    <property type="entry name" value="Beta-barrel_TonB"/>
</dbReference>
<sequence length="809" mass="88685">MSKIVSNGLKLSFAIVSSNLILAAIVKTQSAIAHQVVDPTAAVINSSLNSQHQPHVNALIAQSIQAQVVQVTGIKLNPTANGVNLILETSGDLSSQVSTSSYENTITAEISNSQLNLPQGKFFHQNNLSTEITALTINQTVNNKIQVIVTGKSAVPMLGVINRDRTLTFSLNTPKNTTLTQSNSTPRRSNPEIDDPTIQEIIVTSQKRQTSTPVYTISQTEIQKQGSNSLAEALKGLPGFAINDAGFGADIHTGTYYRGHSINQSVFLMNGRPIGSNINTYHGATDLNSIPVESIERVELSSGTSSTLYGSEAFGGVVNIITKQNQISPRVNGVAEYGSFNQSNYRLSYGSKIGAANFNLGYEKLSADNRYPVPAGAANRDSNGLLFNGDIATSNYYGNLTFPLNSRNTINLNAYTISSRRGLLYFGFPLQRDRLDHDTLNVGLSSETLLGNNDDSVLKTILSYNQDYFNTYGPTQNIYYRTGTLNSQAIAARIEHQWQLAKPYNLTWGLDLKNSYLTGEVSSTAPNRIDLNETENKNRLQSAIFALNTWKPNDSIQVELGLRQNIDSEFGTYLNPTFGTKLAITSNLAIRGSWASEQRNPGLDQLYVYDTVHNWLPNPDLKPETGSSWTAGLDVNFSRNLTGQFTYFGSSLNERLGVQTGKWANIGLVNTNGLEAALRYRITPAWSTFINYTYTDAKIETGAEKGLQLGLIPFSVAQLGIGYERQGWQLNLFGSYYSGSRRAIFNNPSEQTTDFSPAYLNLDLTSRIPLTKNLGLTLYLENLADAAYEKANRIYQPGLTFRVGLQSNI</sequence>
<evidence type="ECO:0000259" key="15">
    <source>
        <dbReference type="Pfam" id="PF07715"/>
    </source>
</evidence>
<feature type="chain" id="PRO_5003937818" evidence="13">
    <location>
        <begin position="24"/>
        <end position="809"/>
    </location>
</feature>
<feature type="region of interest" description="Disordered" evidence="12">
    <location>
        <begin position="173"/>
        <end position="194"/>
    </location>
</feature>
<evidence type="ECO:0000313" key="17">
    <source>
        <dbReference type="EMBL" id="AFZ12451.1"/>
    </source>
</evidence>
<dbReference type="GO" id="GO:0009279">
    <property type="term" value="C:cell outer membrane"/>
    <property type="evidence" value="ECO:0007669"/>
    <property type="project" value="UniProtKB-SubCell"/>
</dbReference>
<dbReference type="Gene3D" id="2.40.170.20">
    <property type="entry name" value="TonB-dependent receptor, beta-barrel domain"/>
    <property type="match status" value="1"/>
</dbReference>
<accession>K9VWT3</accession>
<protein>
    <submittedName>
        <fullName evidence="17">TonB-dependent receptor plug</fullName>
    </submittedName>
</protein>
<comment type="subcellular location">
    <subcellularLocation>
        <location evidence="1 10">Cell outer membrane</location>
        <topology evidence="1 10">Multi-pass membrane protein</topology>
    </subcellularLocation>
</comment>
<dbReference type="InterPro" id="IPR012910">
    <property type="entry name" value="Plug_dom"/>
</dbReference>
<evidence type="ECO:0000256" key="13">
    <source>
        <dbReference type="SAM" id="SignalP"/>
    </source>
</evidence>
<dbReference type="PANTHER" id="PTHR30069">
    <property type="entry name" value="TONB-DEPENDENT OUTER MEMBRANE RECEPTOR"/>
    <property type="match status" value="1"/>
</dbReference>
<dbReference type="STRING" id="1173022.Cri9333_1559"/>
<name>K9VWT3_9CYAN</name>
<dbReference type="RefSeq" id="WP_015202572.1">
    <property type="nucleotide sequence ID" value="NC_019753.1"/>
</dbReference>
<feature type="domain" description="TonB-dependent receptor-like beta-barrel" evidence="14">
    <location>
        <begin position="386"/>
        <end position="783"/>
    </location>
</feature>
<dbReference type="EMBL" id="CP003620">
    <property type="protein sequence ID" value="AFZ12451.1"/>
    <property type="molecule type" value="Genomic_DNA"/>
</dbReference>
<keyword evidence="18" id="KW-1185">Reference proteome</keyword>
<dbReference type="InterPro" id="IPR036942">
    <property type="entry name" value="Beta-barrel_TonB_sf"/>
</dbReference>
<evidence type="ECO:0000256" key="5">
    <source>
        <dbReference type="ARBA" id="ARBA00022729"/>
    </source>
</evidence>
<evidence type="ECO:0000259" key="16">
    <source>
        <dbReference type="Pfam" id="PF11741"/>
    </source>
</evidence>
<dbReference type="HOGENOM" id="CLU_015930_0_0_3"/>
<dbReference type="AlphaFoldDB" id="K9VWT3"/>
<dbReference type="PANTHER" id="PTHR30069:SF29">
    <property type="entry name" value="HEMOGLOBIN AND HEMOGLOBIN-HAPTOGLOBIN-BINDING PROTEIN 1-RELATED"/>
    <property type="match status" value="1"/>
</dbReference>